<feature type="transmembrane region" description="Helical" evidence="6">
    <location>
        <begin position="306"/>
        <end position="330"/>
    </location>
</feature>
<feature type="transmembrane region" description="Helical" evidence="6">
    <location>
        <begin position="371"/>
        <end position="392"/>
    </location>
</feature>
<dbReference type="EMBL" id="CP001720">
    <property type="protein sequence ID" value="ACV64764.1"/>
    <property type="molecule type" value="Genomic_DNA"/>
</dbReference>
<dbReference type="eggNOG" id="COG2244">
    <property type="taxonomic scope" value="Bacteria"/>
</dbReference>
<feature type="transmembrane region" description="Helical" evidence="6">
    <location>
        <begin position="336"/>
        <end position="359"/>
    </location>
</feature>
<keyword evidence="2" id="KW-1003">Cell membrane</keyword>
<evidence type="ECO:0000256" key="2">
    <source>
        <dbReference type="ARBA" id="ARBA00022475"/>
    </source>
</evidence>
<feature type="transmembrane region" description="Helical" evidence="6">
    <location>
        <begin position="128"/>
        <end position="145"/>
    </location>
</feature>
<dbReference type="AlphaFoldDB" id="C8VYP3"/>
<evidence type="ECO:0000256" key="5">
    <source>
        <dbReference type="ARBA" id="ARBA00023136"/>
    </source>
</evidence>
<sequence>MREEKELIKKSVYMFIMNGIGKALLVLANIFMARLLGAKIYGEFVYVFAIITIIPIISRFGLDQGLLKYIPQNEVDNNNEINKSISLFAILFSLALSFFVMLIILYNIEYFSVKIFGHIKYRDGFKNQMYLLLILTEIYIFASLFQARGKMRIYSFAMNFLQNGIFLLALGLLYMMNLEGFFIPIIAKYIACGCTLLFLIYKAIRHRFIGQIGLKNMDYYIDVLKFSFPLVLVGSLSVLIDKTSIYMVGYYLDDVSVGIYNSAAQIAVIPSFMLTAINQVFAPMISTLYYKREINKINNIYSKINYLMLVTVLIIMFIIILCSDLIMIIYGREYSIGSTCMIIIAGGQLFNAISGPCGLILTMTGYSNYNLYINISMIILIVIFSSILIPMYGIEGAAFSSTGSIIITNVLRMIFMHRKVGIVPFAFKKI</sequence>
<evidence type="ECO:0000256" key="1">
    <source>
        <dbReference type="ARBA" id="ARBA00004651"/>
    </source>
</evidence>
<feature type="transmembrane region" description="Helical" evidence="6">
    <location>
        <begin position="222"/>
        <end position="240"/>
    </location>
</feature>
<organism evidence="7 8">
    <name type="scientific">Desulfofarcimen acetoxidans (strain ATCC 49208 / DSM 771 / KCTC 5769 / VKM B-1644 / 5575)</name>
    <name type="common">Desulfotomaculum acetoxidans</name>
    <dbReference type="NCBI Taxonomy" id="485916"/>
    <lineage>
        <taxon>Bacteria</taxon>
        <taxon>Bacillati</taxon>
        <taxon>Bacillota</taxon>
        <taxon>Clostridia</taxon>
        <taxon>Eubacteriales</taxon>
        <taxon>Peptococcaceae</taxon>
        <taxon>Desulfofarcimen</taxon>
    </lineage>
</organism>
<feature type="transmembrane region" description="Helical" evidence="6">
    <location>
        <begin position="87"/>
        <end position="108"/>
    </location>
</feature>
<evidence type="ECO:0000256" key="3">
    <source>
        <dbReference type="ARBA" id="ARBA00022692"/>
    </source>
</evidence>
<protein>
    <submittedName>
        <fullName evidence="7">Polysaccharide biosynthesis protein</fullName>
    </submittedName>
</protein>
<name>C8VYP3_DESAS</name>
<feature type="transmembrane region" description="Helical" evidence="6">
    <location>
        <begin position="398"/>
        <end position="415"/>
    </location>
</feature>
<reference evidence="7 8" key="1">
    <citation type="journal article" date="2009" name="Stand. Genomic Sci.">
        <title>Complete genome sequence of Desulfotomaculum acetoxidans type strain (5575).</title>
        <authorList>
            <person name="Spring S."/>
            <person name="Lapidus A."/>
            <person name="Schroder M."/>
            <person name="Gleim D."/>
            <person name="Sims D."/>
            <person name="Meincke L."/>
            <person name="Glavina Del Rio T."/>
            <person name="Tice H."/>
            <person name="Copeland A."/>
            <person name="Cheng J.F."/>
            <person name="Lucas S."/>
            <person name="Chen F."/>
            <person name="Nolan M."/>
            <person name="Bruce D."/>
            <person name="Goodwin L."/>
            <person name="Pitluck S."/>
            <person name="Ivanova N."/>
            <person name="Mavromatis K."/>
            <person name="Mikhailova N."/>
            <person name="Pati A."/>
            <person name="Chen A."/>
            <person name="Palaniappan K."/>
            <person name="Land M."/>
            <person name="Hauser L."/>
            <person name="Chang Y.J."/>
            <person name="Jeffries C.D."/>
            <person name="Chain P."/>
            <person name="Saunders E."/>
            <person name="Brettin T."/>
            <person name="Detter J.C."/>
            <person name="Goker M."/>
            <person name="Bristow J."/>
            <person name="Eisen J.A."/>
            <person name="Markowitz V."/>
            <person name="Hugenholtz P."/>
            <person name="Kyrpides N.C."/>
            <person name="Klenk H.P."/>
            <person name="Han C."/>
        </authorList>
    </citation>
    <scope>NUCLEOTIDE SEQUENCE [LARGE SCALE GENOMIC DNA]</scope>
    <source>
        <strain evidence="8">ATCC 49208 / DSM 771 / VKM B-1644</strain>
    </source>
</reference>
<dbReference type="KEGG" id="dae:Dtox_4091"/>
<dbReference type="HOGENOM" id="CLU_022017_5_1_9"/>
<feature type="transmembrane region" description="Helical" evidence="6">
    <location>
        <begin position="12"/>
        <end position="32"/>
    </location>
</feature>
<evidence type="ECO:0000256" key="6">
    <source>
        <dbReference type="SAM" id="Phobius"/>
    </source>
</evidence>
<proteinExistence type="predicted"/>
<gene>
    <name evidence="7" type="ordered locus">Dtox_4091</name>
</gene>
<accession>C8VYP3</accession>
<dbReference type="Pfam" id="PF01943">
    <property type="entry name" value="Polysacc_synt"/>
    <property type="match status" value="1"/>
</dbReference>
<keyword evidence="3 6" id="KW-0812">Transmembrane</keyword>
<keyword evidence="4 6" id="KW-1133">Transmembrane helix</keyword>
<dbReference type="PANTHER" id="PTHR30250:SF11">
    <property type="entry name" value="O-ANTIGEN TRANSPORTER-RELATED"/>
    <property type="match status" value="1"/>
</dbReference>
<dbReference type="STRING" id="485916.Dtox_4091"/>
<dbReference type="OrthoDB" id="5240734at2"/>
<dbReference type="GO" id="GO:0005886">
    <property type="term" value="C:plasma membrane"/>
    <property type="evidence" value="ECO:0007669"/>
    <property type="project" value="UniProtKB-SubCell"/>
</dbReference>
<dbReference type="RefSeq" id="WP_015759434.1">
    <property type="nucleotide sequence ID" value="NC_013216.1"/>
</dbReference>
<feature type="transmembrane region" description="Helical" evidence="6">
    <location>
        <begin position="260"/>
        <end position="285"/>
    </location>
</feature>
<dbReference type="InterPro" id="IPR002797">
    <property type="entry name" value="Polysacc_synth"/>
</dbReference>
<dbReference type="Proteomes" id="UP000002217">
    <property type="component" value="Chromosome"/>
</dbReference>
<dbReference type="InterPro" id="IPR050833">
    <property type="entry name" value="Poly_Biosynth_Transport"/>
</dbReference>
<evidence type="ECO:0000256" key="4">
    <source>
        <dbReference type="ARBA" id="ARBA00022989"/>
    </source>
</evidence>
<keyword evidence="5 6" id="KW-0472">Membrane</keyword>
<feature type="transmembrane region" description="Helical" evidence="6">
    <location>
        <begin position="44"/>
        <end position="62"/>
    </location>
</feature>
<comment type="subcellular location">
    <subcellularLocation>
        <location evidence="1">Cell membrane</location>
        <topology evidence="1">Multi-pass membrane protein</topology>
    </subcellularLocation>
</comment>
<dbReference type="PANTHER" id="PTHR30250">
    <property type="entry name" value="PST FAMILY PREDICTED COLANIC ACID TRANSPORTER"/>
    <property type="match status" value="1"/>
</dbReference>
<feature type="transmembrane region" description="Helical" evidence="6">
    <location>
        <begin position="181"/>
        <end position="201"/>
    </location>
</feature>
<evidence type="ECO:0000313" key="8">
    <source>
        <dbReference type="Proteomes" id="UP000002217"/>
    </source>
</evidence>
<keyword evidence="8" id="KW-1185">Reference proteome</keyword>
<evidence type="ECO:0000313" key="7">
    <source>
        <dbReference type="EMBL" id="ACV64764.1"/>
    </source>
</evidence>
<dbReference type="CDD" id="cd13128">
    <property type="entry name" value="MATE_Wzx_like"/>
    <property type="match status" value="1"/>
</dbReference>
<feature type="transmembrane region" description="Helical" evidence="6">
    <location>
        <begin position="157"/>
        <end position="175"/>
    </location>
</feature>